<protein>
    <submittedName>
        <fullName evidence="2">Uncharacterized protein</fullName>
    </submittedName>
</protein>
<feature type="transmembrane region" description="Helical" evidence="1">
    <location>
        <begin position="20"/>
        <end position="41"/>
    </location>
</feature>
<dbReference type="Proteomes" id="UP001138757">
    <property type="component" value="Unassembled WGS sequence"/>
</dbReference>
<dbReference type="AlphaFoldDB" id="A0A9X1DGF1"/>
<reference evidence="2" key="1">
    <citation type="submission" date="2021-05" db="EMBL/GenBank/DDBJ databases">
        <title>Genome of Sphingobium sp. strain.</title>
        <authorList>
            <person name="Fan R."/>
        </authorList>
    </citation>
    <scope>NUCLEOTIDE SEQUENCE</scope>
    <source>
        <strain evidence="2">H33</strain>
    </source>
</reference>
<comment type="caution">
    <text evidence="2">The sequence shown here is derived from an EMBL/GenBank/DDBJ whole genome shotgun (WGS) entry which is preliminary data.</text>
</comment>
<gene>
    <name evidence="2" type="ORF">KK488_18590</name>
</gene>
<proteinExistence type="predicted"/>
<keyword evidence="3" id="KW-1185">Reference proteome</keyword>
<accession>A0A9X1DGF1</accession>
<sequence>MKIRVQGGKRTFKRRVTGALVVGSTGLVSTVAIAGGIVLSLSSGFDTGGSVLKWLEPALSVLTISTLTAAGPATSGGTAPSDTTVVKTAGGTTGSGSKSMELGINLNLPAYYAQERMFVNLASGGGRKLINTSGQYVSVPADRMDANYDVIRLDPGERIVTGLSIPTKAYRGVTVDIVCRWKGTITKAEVWGPTVRNAKYAKNSATFTWVPGATPVNASFYYSGMSSSDPLRGLDCRETDASPTATFDPTFLDNVKRYSTVRFLNWTTAVNDNRAVTWATRNKPGSGAYNAADGVALEYMIQLANETQTNPWFNIPWNADAEYVRKMAELVRDTLDPRLKAHVEVSNEVWNWLFLVTSQARDEGVAANMSTNPGIGVLYRYAQKTGEVMDVWSSVFAGQMQRIVRIAATQNNPENVRLIMLWKDTSKKVDAVATAPYFGGTLPAGQFTTVTARDNFFNTTAPAKIDETIGIAKQVKAMAANYNLRYIAYEGGQHFVSSDVDQLKLIQRDPRMGKMYTRYLTAWQSQIGDLLTLFQDVGPVSSYGAWGAQEYAGQPLSEAPKANAIDLFRKSYLARK</sequence>
<evidence type="ECO:0000313" key="3">
    <source>
        <dbReference type="Proteomes" id="UP001138757"/>
    </source>
</evidence>
<keyword evidence="1" id="KW-0472">Membrane</keyword>
<dbReference type="EMBL" id="JAHGAW010000013">
    <property type="protein sequence ID" value="MBT2188958.1"/>
    <property type="molecule type" value="Genomic_DNA"/>
</dbReference>
<keyword evidence="1" id="KW-1133">Transmembrane helix</keyword>
<dbReference type="RefSeq" id="WP_214625207.1">
    <property type="nucleotide sequence ID" value="NZ_JAHGAW010000013.1"/>
</dbReference>
<organism evidence="2 3">
    <name type="scientific">Sphingobium nicotianae</name>
    <dbReference type="NCBI Taxonomy" id="2782607"/>
    <lineage>
        <taxon>Bacteria</taxon>
        <taxon>Pseudomonadati</taxon>
        <taxon>Pseudomonadota</taxon>
        <taxon>Alphaproteobacteria</taxon>
        <taxon>Sphingomonadales</taxon>
        <taxon>Sphingomonadaceae</taxon>
        <taxon>Sphingobium</taxon>
    </lineage>
</organism>
<evidence type="ECO:0000313" key="2">
    <source>
        <dbReference type="EMBL" id="MBT2188958.1"/>
    </source>
</evidence>
<name>A0A9X1DGF1_9SPHN</name>
<keyword evidence="1" id="KW-0812">Transmembrane</keyword>
<evidence type="ECO:0000256" key="1">
    <source>
        <dbReference type="SAM" id="Phobius"/>
    </source>
</evidence>